<comment type="caution">
    <text evidence="1">The sequence shown here is derived from an EMBL/GenBank/DDBJ whole genome shotgun (WGS) entry which is preliminary data.</text>
</comment>
<gene>
    <name evidence="1" type="ORF">OUZ56_022751</name>
</gene>
<name>A0ABR0AXM2_9CRUS</name>
<keyword evidence="2" id="KW-1185">Reference proteome</keyword>
<organism evidence="1 2">
    <name type="scientific">Daphnia magna</name>
    <dbReference type="NCBI Taxonomy" id="35525"/>
    <lineage>
        <taxon>Eukaryota</taxon>
        <taxon>Metazoa</taxon>
        <taxon>Ecdysozoa</taxon>
        <taxon>Arthropoda</taxon>
        <taxon>Crustacea</taxon>
        <taxon>Branchiopoda</taxon>
        <taxon>Diplostraca</taxon>
        <taxon>Cladocera</taxon>
        <taxon>Anomopoda</taxon>
        <taxon>Daphniidae</taxon>
        <taxon>Daphnia</taxon>
    </lineage>
</organism>
<protein>
    <submittedName>
        <fullName evidence="1">Uncharacterized protein</fullName>
    </submittedName>
</protein>
<evidence type="ECO:0000313" key="2">
    <source>
        <dbReference type="Proteomes" id="UP001234178"/>
    </source>
</evidence>
<dbReference type="EMBL" id="JAOYFB010000039">
    <property type="protein sequence ID" value="KAK4029789.1"/>
    <property type="molecule type" value="Genomic_DNA"/>
</dbReference>
<proteinExistence type="predicted"/>
<evidence type="ECO:0000313" key="1">
    <source>
        <dbReference type="EMBL" id="KAK4029789.1"/>
    </source>
</evidence>
<accession>A0ABR0AXM2</accession>
<reference evidence="1 2" key="1">
    <citation type="journal article" date="2023" name="Nucleic Acids Res.">
        <title>The hologenome of Daphnia magna reveals possible DNA methylation and microbiome-mediated evolution of the host genome.</title>
        <authorList>
            <person name="Chaturvedi A."/>
            <person name="Li X."/>
            <person name="Dhandapani V."/>
            <person name="Marshall H."/>
            <person name="Kissane S."/>
            <person name="Cuenca-Cambronero M."/>
            <person name="Asole G."/>
            <person name="Calvet F."/>
            <person name="Ruiz-Romero M."/>
            <person name="Marangio P."/>
            <person name="Guigo R."/>
            <person name="Rago D."/>
            <person name="Mirbahai L."/>
            <person name="Eastwood N."/>
            <person name="Colbourne J.K."/>
            <person name="Zhou J."/>
            <person name="Mallon E."/>
            <person name="Orsini L."/>
        </authorList>
    </citation>
    <scope>NUCLEOTIDE SEQUENCE [LARGE SCALE GENOMIC DNA]</scope>
    <source>
        <strain evidence="1">LRV0_1</strain>
    </source>
</reference>
<dbReference type="Proteomes" id="UP001234178">
    <property type="component" value="Unassembled WGS sequence"/>
</dbReference>
<sequence>MFLKPRAEDTEAKSWPNGRATALELDGVSPEYKSSTLLQLATSWSGEPGSAALGIRLFITRIPTRYPSPSGHELNPVLSIYNADAQPLSYKSRILNDNVPY</sequence>